<proteinExistence type="predicted"/>
<dbReference type="EC" id="3.4.22.49" evidence="2"/>
<comment type="caution">
    <text evidence="6">The sequence shown here is derived from an EMBL/GenBank/DDBJ whole genome shotgun (WGS) entry which is preliminary data.</text>
</comment>
<organism evidence="6 7">
    <name type="scientific">Polyplax serrata</name>
    <name type="common">Common mouse louse</name>
    <dbReference type="NCBI Taxonomy" id="468196"/>
    <lineage>
        <taxon>Eukaryota</taxon>
        <taxon>Metazoa</taxon>
        <taxon>Ecdysozoa</taxon>
        <taxon>Arthropoda</taxon>
        <taxon>Hexapoda</taxon>
        <taxon>Insecta</taxon>
        <taxon>Pterygota</taxon>
        <taxon>Neoptera</taxon>
        <taxon>Paraneoptera</taxon>
        <taxon>Psocodea</taxon>
        <taxon>Troctomorpha</taxon>
        <taxon>Phthiraptera</taxon>
        <taxon>Anoplura</taxon>
        <taxon>Polyplacidae</taxon>
        <taxon>Polyplax</taxon>
    </lineage>
</organism>
<evidence type="ECO:0000256" key="3">
    <source>
        <dbReference type="ARBA" id="ARBA00022801"/>
    </source>
</evidence>
<evidence type="ECO:0000259" key="5">
    <source>
        <dbReference type="PROSITE" id="PS51700"/>
    </source>
</evidence>
<keyword evidence="7" id="KW-1185">Reference proteome</keyword>
<evidence type="ECO:0000313" key="7">
    <source>
        <dbReference type="Proteomes" id="UP001359485"/>
    </source>
</evidence>
<dbReference type="PANTHER" id="PTHR12792">
    <property type="entry name" value="EXTRA SPINDLE POLES 1-RELATED"/>
    <property type="match status" value="1"/>
</dbReference>
<gene>
    <name evidence="6" type="ORF">RUM44_012685</name>
</gene>
<feature type="domain" description="Peptidase C50" evidence="5">
    <location>
        <begin position="385"/>
        <end position="481"/>
    </location>
</feature>
<dbReference type="InterPro" id="IPR005314">
    <property type="entry name" value="Peptidase_C50"/>
</dbReference>
<comment type="catalytic activity">
    <reaction evidence="1">
        <text>All bonds known to be hydrolyzed by this endopeptidase have arginine in P1 and an acidic residue in P4. P6 is often occupied by an acidic residue or by a hydroxy-amino-acid residue, the phosphorylation of which enhances cleavage.</text>
        <dbReference type="EC" id="3.4.22.49"/>
    </reaction>
</comment>
<accession>A0ABR1BFT4</accession>
<keyword evidence="4" id="KW-0159">Chromosome partition</keyword>
<dbReference type="PROSITE" id="PS51700">
    <property type="entry name" value="SEPARIN"/>
    <property type="match status" value="1"/>
</dbReference>
<keyword evidence="3" id="KW-0378">Hydrolase</keyword>
<name>A0ABR1BFT4_POLSC</name>
<dbReference type="EMBL" id="JAWJWF010000001">
    <property type="protein sequence ID" value="KAK6640986.1"/>
    <property type="molecule type" value="Genomic_DNA"/>
</dbReference>
<dbReference type="Proteomes" id="UP001359485">
    <property type="component" value="Unassembled WGS sequence"/>
</dbReference>
<evidence type="ECO:0000313" key="6">
    <source>
        <dbReference type="EMBL" id="KAK6640986.1"/>
    </source>
</evidence>
<evidence type="ECO:0000256" key="1">
    <source>
        <dbReference type="ARBA" id="ARBA00000451"/>
    </source>
</evidence>
<evidence type="ECO:0000256" key="2">
    <source>
        <dbReference type="ARBA" id="ARBA00012489"/>
    </source>
</evidence>
<dbReference type="PANTHER" id="PTHR12792:SF0">
    <property type="entry name" value="SEPARIN"/>
    <property type="match status" value="1"/>
</dbReference>
<dbReference type="InterPro" id="IPR030397">
    <property type="entry name" value="SEPARIN_core_dom"/>
</dbReference>
<reference evidence="6 7" key="1">
    <citation type="submission" date="2023-09" db="EMBL/GenBank/DDBJ databases">
        <title>Genomes of two closely related lineages of the louse Polyplax serrata with different host specificities.</title>
        <authorList>
            <person name="Martinu J."/>
            <person name="Tarabai H."/>
            <person name="Stefka J."/>
            <person name="Hypsa V."/>
        </authorList>
    </citation>
    <scope>NUCLEOTIDE SEQUENCE [LARGE SCALE GENOMIC DNA]</scope>
    <source>
        <strain evidence="6">98ZLc_SE</strain>
    </source>
</reference>
<sequence>MSSPSPLSEVEIIKELRDLMCKERIQPEPEYESFSKYFAIAESNEEFLRDSEIFSLIKSHGVQLRNDIKYWIDRSLEDAAKEDKKDKIVVPVLDPKHFEFNDFDDVLSKLKQLPTEWTIVQVTKKFTTSSIVRKQEHQKVPGIHITKFSCGEDAERIRPYSVTVDQSSNSVENIFKSLENLSKLRREYFSMGRTCKKLYDSYNKTNSELLGFIKELESYILKYWLCLFHGKLEEIELEKETVVQVKKLVEAFIAQQKLKPLIHPHYFDIIYQVTLTAHCLKSKDIFTILKSLLYSDETCTVNVSQLMLLVENLKMLNLGKDYAIKRAKCNPVILILDNDFENVPWEMIAPLQGQPVCRISSLQLLYALYKYHQPHIEKGFRIINVDCIYSLINPGKDLQACEKKMKEFLKNQLPWAEVDIGTAPEPKDLIGKIEEYSVYLYCGHGSGMQYLKVNDLKKALIKGLILLFGCSSNIPRNCGGRTPHQNNTYTYITNGCPCIIGCIQDVGSSDADEVCKEMLSRFMPSIALEGTETIIKDPKEPNVLKALTEAKEVSSKFWSQSSFVARGIPCKTVVGDIDKIIKKSS</sequence>
<dbReference type="Pfam" id="PF03568">
    <property type="entry name" value="Separin_C"/>
    <property type="match status" value="1"/>
</dbReference>
<evidence type="ECO:0000256" key="4">
    <source>
        <dbReference type="ARBA" id="ARBA00022829"/>
    </source>
</evidence>
<protein>
    <recommendedName>
        <fullName evidence="2">separase</fullName>
        <ecNumber evidence="2">3.4.22.49</ecNumber>
    </recommendedName>
</protein>